<protein>
    <recommendedName>
        <fullName evidence="3">Restriction endonuclease</fullName>
    </recommendedName>
</protein>
<accession>A0A9X6STV2</accession>
<dbReference type="InterPro" id="IPR019069">
    <property type="entry name" value="Restrct_endonuc_II_ScaI"/>
</dbReference>
<reference evidence="1 2" key="1">
    <citation type="submission" date="2017-09" db="EMBL/GenBank/DDBJ databases">
        <title>Large-scale bioinformatics analysis of Bacillus genomes uncovers conserved roles of natural products in bacterial physiology.</title>
        <authorList>
            <consortium name="Agbiome Team Llc"/>
            <person name="Bleich R.M."/>
            <person name="Grubbs K.J."/>
            <person name="Santa Maria K.C."/>
            <person name="Allen S.E."/>
            <person name="Farag S."/>
            <person name="Shank E.A."/>
            <person name="Bowers A."/>
        </authorList>
    </citation>
    <scope>NUCLEOTIDE SEQUENCE [LARGE SCALE GENOMIC DNA]</scope>
    <source>
        <strain evidence="1 2">AFS092789</strain>
    </source>
</reference>
<sequence>MDKHEPLFEFLPQDIIVSCVEKAFKNLNSGTFGEKSIRTMTLSKQVICGIFHELIVNEIAQLPDWYPGKQGEEADIVHFDGLQLQVKTSTSFEGIAGNRYASQNEYSDPSEFYLCVNFIPFKCITKIRAGFVESDSWKPQTGKGNAATLSLECLNAMPFLKGSYIEEILLSSIKGIGKSTLAKLGEIQKLYHLKNPEFYHKAKSIIPTKSWSEIEPLLSYFK</sequence>
<dbReference type="Pfam" id="PF09569">
    <property type="entry name" value="RE_ScaI"/>
    <property type="match status" value="1"/>
</dbReference>
<name>A0A9X6STV2_BACCE</name>
<evidence type="ECO:0008006" key="3">
    <source>
        <dbReference type="Google" id="ProtNLM"/>
    </source>
</evidence>
<dbReference type="RefSeq" id="WP_098006235.1">
    <property type="nucleotide sequence ID" value="NZ_NVMX01000064.1"/>
</dbReference>
<gene>
    <name evidence="1" type="ORF">CON36_29855</name>
</gene>
<organism evidence="1 2">
    <name type="scientific">Bacillus cereus</name>
    <dbReference type="NCBI Taxonomy" id="1396"/>
    <lineage>
        <taxon>Bacteria</taxon>
        <taxon>Bacillati</taxon>
        <taxon>Bacillota</taxon>
        <taxon>Bacilli</taxon>
        <taxon>Bacillales</taxon>
        <taxon>Bacillaceae</taxon>
        <taxon>Bacillus</taxon>
        <taxon>Bacillus cereus group</taxon>
    </lineage>
</organism>
<proteinExistence type="predicted"/>
<dbReference type="AlphaFoldDB" id="A0A9X6STV2"/>
<dbReference type="EMBL" id="NVMX01000064">
    <property type="protein sequence ID" value="PDZ95174.1"/>
    <property type="molecule type" value="Genomic_DNA"/>
</dbReference>
<evidence type="ECO:0000313" key="2">
    <source>
        <dbReference type="Proteomes" id="UP000219922"/>
    </source>
</evidence>
<dbReference type="Proteomes" id="UP000219922">
    <property type="component" value="Unassembled WGS sequence"/>
</dbReference>
<comment type="caution">
    <text evidence="1">The sequence shown here is derived from an EMBL/GenBank/DDBJ whole genome shotgun (WGS) entry which is preliminary data.</text>
</comment>
<evidence type="ECO:0000313" key="1">
    <source>
        <dbReference type="EMBL" id="PDZ95174.1"/>
    </source>
</evidence>